<keyword evidence="2" id="KW-0677">Repeat</keyword>
<dbReference type="InterPro" id="IPR036322">
    <property type="entry name" value="WD40_repeat_dom_sf"/>
</dbReference>
<proteinExistence type="predicted"/>
<dbReference type="SUPFAM" id="SSF50978">
    <property type="entry name" value="WD40 repeat-like"/>
    <property type="match status" value="1"/>
</dbReference>
<dbReference type="PROSITE" id="PS50082">
    <property type="entry name" value="WD_REPEATS_2"/>
    <property type="match status" value="1"/>
</dbReference>
<dbReference type="PROSITE" id="PS50294">
    <property type="entry name" value="WD_REPEATS_REGION"/>
    <property type="match status" value="1"/>
</dbReference>
<accession>A0A0K2TNR5</accession>
<dbReference type="PROSITE" id="PS00678">
    <property type="entry name" value="WD_REPEATS_1"/>
    <property type="match status" value="1"/>
</dbReference>
<organism evidence="4">
    <name type="scientific">Lepeophtheirus salmonis</name>
    <name type="common">Salmon louse</name>
    <name type="synonym">Caligus salmonis</name>
    <dbReference type="NCBI Taxonomy" id="72036"/>
    <lineage>
        <taxon>Eukaryota</taxon>
        <taxon>Metazoa</taxon>
        <taxon>Ecdysozoa</taxon>
        <taxon>Arthropoda</taxon>
        <taxon>Crustacea</taxon>
        <taxon>Multicrustacea</taxon>
        <taxon>Hexanauplia</taxon>
        <taxon>Copepoda</taxon>
        <taxon>Siphonostomatoida</taxon>
        <taxon>Caligidae</taxon>
        <taxon>Lepeophtheirus</taxon>
    </lineage>
</organism>
<evidence type="ECO:0000256" key="2">
    <source>
        <dbReference type="ARBA" id="ARBA00022737"/>
    </source>
</evidence>
<dbReference type="InterPro" id="IPR015943">
    <property type="entry name" value="WD40/YVTN_repeat-like_dom_sf"/>
</dbReference>
<dbReference type="InterPro" id="IPR001680">
    <property type="entry name" value="WD40_rpt"/>
</dbReference>
<protein>
    <submittedName>
        <fullName evidence="4">Uncharacterized protein</fullName>
    </submittedName>
</protein>
<keyword evidence="1 3" id="KW-0853">WD repeat</keyword>
<dbReference type="SMART" id="SM00320">
    <property type="entry name" value="WD40"/>
    <property type="match status" value="5"/>
</dbReference>
<dbReference type="AlphaFoldDB" id="A0A0K2TNR5"/>
<evidence type="ECO:0000256" key="3">
    <source>
        <dbReference type="PROSITE-ProRule" id="PRU00221"/>
    </source>
</evidence>
<name>A0A0K2TNR5_LEPSM</name>
<dbReference type="PANTHER" id="PTHR44156">
    <property type="entry name" value="SUPERNUMERARY LIMBS, ISOFORM B-RELATED"/>
    <property type="match status" value="1"/>
</dbReference>
<evidence type="ECO:0000313" key="4">
    <source>
        <dbReference type="EMBL" id="CDW27066.1"/>
    </source>
</evidence>
<sequence>MNRTSIIDVTVDDDLNIFALAMSVITGRTHVMSCSLFTEGRSRWIHRFTDNGFLPGSLTCIAAGHRLVALGCRDGKIRLYESLQQFKCLRLIAILAHHIKIIHKILFFAENNAIISCSDDMTIGIANILPNGSLVLSKILHGHVSRIRAVDAQGNKAISGSDDRSVKLWNLSKPPGNNVGENEDDLFERPLMTMTGHSGPVTGVQLAYPWALSSSGCTVRLWNVDNGNCHRLLRHESSPVTAFTWMSTFRAVATVDGDGIFRCFNLEEESDDLVSEQEILEPSTLLPLTIKSQYQQRSPKMSNIPKFNSRRDLYSPWVDDAVFKLESIPHHITAFSINNSSKLPTLTVHCLDFIQ</sequence>
<reference evidence="4" key="1">
    <citation type="submission" date="2014-05" db="EMBL/GenBank/DDBJ databases">
        <authorList>
            <person name="Chronopoulou M."/>
        </authorList>
    </citation>
    <scope>NUCLEOTIDE SEQUENCE</scope>
    <source>
        <tissue evidence="4">Whole organism</tissue>
    </source>
</reference>
<evidence type="ECO:0000256" key="1">
    <source>
        <dbReference type="ARBA" id="ARBA00022574"/>
    </source>
</evidence>
<dbReference type="Gene3D" id="2.130.10.10">
    <property type="entry name" value="YVTN repeat-like/Quinoprotein amine dehydrogenase"/>
    <property type="match status" value="1"/>
</dbReference>
<dbReference type="OrthoDB" id="10265988at2759"/>
<dbReference type="EMBL" id="HACA01009705">
    <property type="protein sequence ID" value="CDW27066.1"/>
    <property type="molecule type" value="Transcribed_RNA"/>
</dbReference>
<dbReference type="GeneID" id="121132441"/>
<dbReference type="InterPro" id="IPR019775">
    <property type="entry name" value="WD40_repeat_CS"/>
</dbReference>
<dbReference type="InterPro" id="IPR053299">
    <property type="entry name" value="ASTRA_WD_repeat"/>
</dbReference>
<feature type="repeat" description="WD" evidence="3">
    <location>
        <begin position="140"/>
        <end position="172"/>
    </location>
</feature>
<dbReference type="Pfam" id="PF00400">
    <property type="entry name" value="WD40"/>
    <property type="match status" value="2"/>
</dbReference>
<dbReference type="RefSeq" id="XP_071742713.1">
    <property type="nucleotide sequence ID" value="XM_071886612.1"/>
</dbReference>